<accession>A0A2K8SXF3</accession>
<organism evidence="1 2">
    <name type="scientific">Nostoc flagelliforme CCNUN1</name>
    <dbReference type="NCBI Taxonomy" id="2038116"/>
    <lineage>
        <taxon>Bacteria</taxon>
        <taxon>Bacillati</taxon>
        <taxon>Cyanobacteriota</taxon>
        <taxon>Cyanophyceae</taxon>
        <taxon>Nostocales</taxon>
        <taxon>Nostocaceae</taxon>
        <taxon>Nostoc</taxon>
    </lineage>
</organism>
<reference evidence="1 2" key="1">
    <citation type="submission" date="2017-11" db="EMBL/GenBank/DDBJ databases">
        <title>Complete genome of a free-living desiccation-tolerant cyanobacterium and its photosynthetic adaptation to extreme terrestrial habitat.</title>
        <authorList>
            <person name="Shang J."/>
        </authorList>
    </citation>
    <scope>NUCLEOTIDE SEQUENCE [LARGE SCALE GENOMIC DNA]</scope>
    <source>
        <strain evidence="1 2">CCNUN1</strain>
    </source>
</reference>
<evidence type="ECO:0000313" key="1">
    <source>
        <dbReference type="EMBL" id="AUB40128.1"/>
    </source>
</evidence>
<protein>
    <submittedName>
        <fullName evidence="1">Uncharacterized protein</fullName>
    </submittedName>
</protein>
<name>A0A2K8SXF3_9NOSO</name>
<dbReference type="AlphaFoldDB" id="A0A2K8SXF3"/>
<dbReference type="Proteomes" id="UP000232003">
    <property type="component" value="Chromosome"/>
</dbReference>
<evidence type="ECO:0000313" key="2">
    <source>
        <dbReference type="Proteomes" id="UP000232003"/>
    </source>
</evidence>
<proteinExistence type="predicted"/>
<gene>
    <name evidence="1" type="ORF">COO91_06130</name>
</gene>
<dbReference type="KEGG" id="nfl:COO91_06130"/>
<sequence length="58" mass="6737">MNEARNNSVFDFHLYVCIFYKIPTEININYKKLHLLGSGEWGMSEQGDKGTRGQEVRT</sequence>
<keyword evidence="2" id="KW-1185">Reference proteome</keyword>
<dbReference type="EMBL" id="CP024785">
    <property type="protein sequence ID" value="AUB40128.1"/>
    <property type="molecule type" value="Genomic_DNA"/>
</dbReference>